<evidence type="ECO:0000313" key="1">
    <source>
        <dbReference type="EMBL" id="KAK1860418.1"/>
    </source>
</evidence>
<dbReference type="EMBL" id="CM020618">
    <property type="protein sequence ID" value="KAK1860418.1"/>
    <property type="molecule type" value="Genomic_DNA"/>
</dbReference>
<gene>
    <name evidence="1" type="ORF">I4F81_003007</name>
</gene>
<keyword evidence="2" id="KW-1185">Reference proteome</keyword>
<proteinExistence type="predicted"/>
<protein>
    <submittedName>
        <fullName evidence="1">Uncharacterized protein</fullName>
    </submittedName>
</protein>
<sequence>MRWRRPAAGWCTSSLGPCGLGRGGAGDGVVASPAALSAVAAASSSAAAAEAAAAAAAVDRAAVAALAPADRATALRAALDVLAATATRPAGGGGAAGSSAKAAAARANAMRAVAILASSCSPRDAADAVLRPRGGRAPALPAAPSKSKAAVPPPPPPPAGAVVDVGANGGWPVTRLALQRGVSHVVAVEPNPVNLQVLRGLPVHASMTAYTPVAGAVADERGVRPMTFHTDRDDWGCFTCLDKKKPGVVSHPVEVYTVDGLLAERVPPQERVLLLKTDTQGYEAHVLAGAAAALAAGRVAHVLVEYDPRLLGRRETGLQVLTTLLKAHFGCVHLAFTSSPAVHPLWGAGVAVTADTAGAFHDWAVAQGGYTDLLCVHESVGVSDRA</sequence>
<organism evidence="1 2">
    <name type="scientific">Pyropia yezoensis</name>
    <name type="common">Susabi-nori</name>
    <name type="synonym">Porphyra yezoensis</name>
    <dbReference type="NCBI Taxonomy" id="2788"/>
    <lineage>
        <taxon>Eukaryota</taxon>
        <taxon>Rhodophyta</taxon>
        <taxon>Bangiophyceae</taxon>
        <taxon>Bangiales</taxon>
        <taxon>Bangiaceae</taxon>
        <taxon>Pyropia</taxon>
    </lineage>
</organism>
<name>A0ACC3BS34_PYRYE</name>
<accession>A0ACC3BS34</accession>
<evidence type="ECO:0000313" key="2">
    <source>
        <dbReference type="Proteomes" id="UP000798662"/>
    </source>
</evidence>
<reference evidence="1" key="1">
    <citation type="submission" date="2019-11" db="EMBL/GenBank/DDBJ databases">
        <title>Nori genome reveals adaptations in red seaweeds to the harsh intertidal environment.</title>
        <authorList>
            <person name="Wang D."/>
            <person name="Mao Y."/>
        </authorList>
    </citation>
    <scope>NUCLEOTIDE SEQUENCE</scope>
    <source>
        <tissue evidence="1">Gametophyte</tissue>
    </source>
</reference>
<dbReference type="Proteomes" id="UP000798662">
    <property type="component" value="Chromosome 1"/>
</dbReference>
<comment type="caution">
    <text evidence="1">The sequence shown here is derived from an EMBL/GenBank/DDBJ whole genome shotgun (WGS) entry which is preliminary data.</text>
</comment>